<name>A0ABU8LNW9_9MICO</name>
<feature type="transmembrane region" description="Helical" evidence="1">
    <location>
        <begin position="125"/>
        <end position="146"/>
    </location>
</feature>
<keyword evidence="1" id="KW-0812">Transmembrane</keyword>
<evidence type="ECO:0000313" key="2">
    <source>
        <dbReference type="EMBL" id="MEJ1093029.1"/>
    </source>
</evidence>
<keyword evidence="1" id="KW-1133">Transmembrane helix</keyword>
<sequence>MTDKPLTELIDQRQEWAPEDWWRLELRSLQRAPMVQRDLALLAPKDAVRDEYTRVTAGSCLQSLAYLFSLIGPLIGAVAMIRWMWTDGRYDMPLGVAGMLTSIALLVSLYSAVREHRHPRAASMYAVLTASLMRIIPGVITMGIALTVGRPLLEESGAWWLAPIAVDIIAHVIMLIRGQTRPGGPQNPVENVQQGVTELAPALRGEITAERHGAIDLLRERGLITAEQAATAQATALGLLALTVAPEVKSDFAQGHAPRPDAPTP</sequence>
<keyword evidence="3" id="KW-1185">Reference proteome</keyword>
<protein>
    <recommendedName>
        <fullName evidence="4">DUF2637 domain-containing protein</fullName>
    </recommendedName>
</protein>
<keyword evidence="1" id="KW-0472">Membrane</keyword>
<evidence type="ECO:0000313" key="3">
    <source>
        <dbReference type="Proteomes" id="UP001366085"/>
    </source>
</evidence>
<reference evidence="2 3" key="1">
    <citation type="submission" date="2024-02" db="EMBL/GenBank/DDBJ databases">
        <authorList>
            <person name="Saticioglu I.B."/>
        </authorList>
    </citation>
    <scope>NUCLEOTIDE SEQUENCE [LARGE SCALE GENOMIC DNA]</scope>
    <source>
        <strain evidence="2 3">Mu-43</strain>
    </source>
</reference>
<feature type="transmembrane region" description="Helical" evidence="1">
    <location>
        <begin position="64"/>
        <end position="86"/>
    </location>
</feature>
<evidence type="ECO:0008006" key="4">
    <source>
        <dbReference type="Google" id="ProtNLM"/>
    </source>
</evidence>
<dbReference type="Proteomes" id="UP001366085">
    <property type="component" value="Unassembled WGS sequence"/>
</dbReference>
<feature type="transmembrane region" description="Helical" evidence="1">
    <location>
        <begin position="158"/>
        <end position="176"/>
    </location>
</feature>
<proteinExistence type="predicted"/>
<gene>
    <name evidence="2" type="ORF">WDU93_15190</name>
</gene>
<dbReference type="EMBL" id="JBBDGN010000027">
    <property type="protein sequence ID" value="MEJ1093029.1"/>
    <property type="molecule type" value="Genomic_DNA"/>
</dbReference>
<accession>A0ABU8LNW9</accession>
<evidence type="ECO:0000256" key="1">
    <source>
        <dbReference type="SAM" id="Phobius"/>
    </source>
</evidence>
<comment type="caution">
    <text evidence="2">The sequence shown here is derived from an EMBL/GenBank/DDBJ whole genome shotgun (WGS) entry which is preliminary data.</text>
</comment>
<dbReference type="RefSeq" id="WP_337322082.1">
    <property type="nucleotide sequence ID" value="NZ_JBBDGN010000027.1"/>
</dbReference>
<organism evidence="2 3">
    <name type="scientific">Microbacterium istanbulense</name>
    <dbReference type="NCBI Taxonomy" id="3122049"/>
    <lineage>
        <taxon>Bacteria</taxon>
        <taxon>Bacillati</taxon>
        <taxon>Actinomycetota</taxon>
        <taxon>Actinomycetes</taxon>
        <taxon>Micrococcales</taxon>
        <taxon>Microbacteriaceae</taxon>
        <taxon>Microbacterium</taxon>
    </lineage>
</organism>
<feature type="transmembrane region" description="Helical" evidence="1">
    <location>
        <begin position="92"/>
        <end position="113"/>
    </location>
</feature>